<evidence type="ECO:0000256" key="1">
    <source>
        <dbReference type="SAM" id="MobiDB-lite"/>
    </source>
</evidence>
<evidence type="ECO:0000313" key="2">
    <source>
        <dbReference type="EMBL" id="CCX04537.1"/>
    </source>
</evidence>
<name>U4KUA0_PYROM</name>
<protein>
    <recommendedName>
        <fullName evidence="4">Chromo domain-containing protein</fullName>
    </recommendedName>
</protein>
<organism evidence="2 3">
    <name type="scientific">Pyronema omphalodes (strain CBS 100304)</name>
    <name type="common">Pyronema confluens</name>
    <dbReference type="NCBI Taxonomy" id="1076935"/>
    <lineage>
        <taxon>Eukaryota</taxon>
        <taxon>Fungi</taxon>
        <taxon>Dikarya</taxon>
        <taxon>Ascomycota</taxon>
        <taxon>Pezizomycotina</taxon>
        <taxon>Pezizomycetes</taxon>
        <taxon>Pezizales</taxon>
        <taxon>Pyronemataceae</taxon>
        <taxon>Pyronema</taxon>
    </lineage>
</organism>
<feature type="compositionally biased region" description="Basic residues" evidence="1">
    <location>
        <begin position="1"/>
        <end position="18"/>
    </location>
</feature>
<dbReference type="Proteomes" id="UP000018144">
    <property type="component" value="Unassembled WGS sequence"/>
</dbReference>
<dbReference type="OrthoDB" id="433924at2759"/>
<gene>
    <name evidence="2" type="ORF">PCON_02717</name>
</gene>
<keyword evidence="3" id="KW-1185">Reference proteome</keyword>
<reference evidence="2 3" key="1">
    <citation type="journal article" date="2013" name="PLoS Genet.">
        <title>The genome and development-dependent transcriptomes of Pyronema confluens: a window into fungal evolution.</title>
        <authorList>
            <person name="Traeger S."/>
            <person name="Altegoer F."/>
            <person name="Freitag M."/>
            <person name="Gabaldon T."/>
            <person name="Kempken F."/>
            <person name="Kumar A."/>
            <person name="Marcet-Houben M."/>
            <person name="Poggeler S."/>
            <person name="Stajich J.E."/>
            <person name="Nowrousian M."/>
        </authorList>
    </citation>
    <scope>NUCLEOTIDE SEQUENCE [LARGE SCALE GENOMIC DNA]</scope>
    <source>
        <strain evidence="3">CBS 100304</strain>
        <tissue evidence="2">Vegetative mycelium</tissue>
    </source>
</reference>
<evidence type="ECO:0000313" key="3">
    <source>
        <dbReference type="Proteomes" id="UP000018144"/>
    </source>
</evidence>
<accession>U4KUA0</accession>
<proteinExistence type="predicted"/>
<dbReference type="AlphaFoldDB" id="U4KUA0"/>
<dbReference type="EMBL" id="HF935208">
    <property type="protein sequence ID" value="CCX04537.1"/>
    <property type="molecule type" value="Genomic_DNA"/>
</dbReference>
<feature type="region of interest" description="Disordered" evidence="1">
    <location>
        <begin position="1"/>
        <end position="24"/>
    </location>
</feature>
<sequence length="112" mass="13079">MAHKKNASKSHRRHKSVTPKREPEALKIITTKLADDGVELYRLRFVGHEAADDAWKTKRQLEERHREILEKWIEGLKQGSIKRREVHWKEEVVLRKVNAAGNSIVEEVPLRG</sequence>
<evidence type="ECO:0008006" key="4">
    <source>
        <dbReference type="Google" id="ProtNLM"/>
    </source>
</evidence>